<gene>
    <name evidence="1" type="ORF">S06H3_14739</name>
</gene>
<proteinExistence type="predicted"/>
<reference evidence="1" key="1">
    <citation type="journal article" date="2014" name="Front. Microbiol.">
        <title>High frequency of phylogenetically diverse reductive dehalogenase-homologous genes in deep subseafloor sedimentary metagenomes.</title>
        <authorList>
            <person name="Kawai M."/>
            <person name="Futagami T."/>
            <person name="Toyoda A."/>
            <person name="Takaki Y."/>
            <person name="Nishi S."/>
            <person name="Hori S."/>
            <person name="Arai W."/>
            <person name="Tsubouchi T."/>
            <person name="Morono Y."/>
            <person name="Uchiyama I."/>
            <person name="Ito T."/>
            <person name="Fujiyama A."/>
            <person name="Inagaki F."/>
            <person name="Takami H."/>
        </authorList>
    </citation>
    <scope>NUCLEOTIDE SEQUENCE</scope>
    <source>
        <strain evidence="1">Expedition CK06-06</strain>
    </source>
</reference>
<dbReference type="EMBL" id="BARV01007218">
    <property type="protein sequence ID" value="GAI04939.1"/>
    <property type="molecule type" value="Genomic_DNA"/>
</dbReference>
<accession>X1MEZ6</accession>
<dbReference type="AlphaFoldDB" id="X1MEZ6"/>
<feature type="non-terminal residue" evidence="1">
    <location>
        <position position="92"/>
    </location>
</feature>
<protein>
    <submittedName>
        <fullName evidence="1">Uncharacterized protein</fullName>
    </submittedName>
</protein>
<organism evidence="1">
    <name type="scientific">marine sediment metagenome</name>
    <dbReference type="NCBI Taxonomy" id="412755"/>
    <lineage>
        <taxon>unclassified sequences</taxon>
        <taxon>metagenomes</taxon>
        <taxon>ecological metagenomes</taxon>
    </lineage>
</organism>
<name>X1MEZ6_9ZZZZ</name>
<evidence type="ECO:0000313" key="1">
    <source>
        <dbReference type="EMBL" id="GAI04939.1"/>
    </source>
</evidence>
<comment type="caution">
    <text evidence="1">The sequence shown here is derived from an EMBL/GenBank/DDBJ whole genome shotgun (WGS) entry which is preliminary data.</text>
</comment>
<sequence>MSSATVAPPAKPPEPVPLFPLPELSVENLALLEITQLREFCDKNANQFKSLVTAIYVGFVEQTAGLRKLKPTPESLYDLFCSHIYIVLPPPA</sequence>